<evidence type="ECO:0000313" key="3">
    <source>
        <dbReference type="Proteomes" id="UP000281553"/>
    </source>
</evidence>
<feature type="region of interest" description="Disordered" evidence="1">
    <location>
        <begin position="70"/>
        <end position="96"/>
    </location>
</feature>
<evidence type="ECO:0000313" key="2">
    <source>
        <dbReference type="EMBL" id="VDN32997.1"/>
    </source>
</evidence>
<gene>
    <name evidence="2" type="ORF">DILT_LOCUS16127</name>
</gene>
<organism evidence="2 3">
    <name type="scientific">Dibothriocephalus latus</name>
    <name type="common">Fish tapeworm</name>
    <name type="synonym">Diphyllobothrium latum</name>
    <dbReference type="NCBI Taxonomy" id="60516"/>
    <lineage>
        <taxon>Eukaryota</taxon>
        <taxon>Metazoa</taxon>
        <taxon>Spiralia</taxon>
        <taxon>Lophotrochozoa</taxon>
        <taxon>Platyhelminthes</taxon>
        <taxon>Cestoda</taxon>
        <taxon>Eucestoda</taxon>
        <taxon>Diphyllobothriidea</taxon>
        <taxon>Diphyllobothriidae</taxon>
        <taxon>Dibothriocephalus</taxon>
    </lineage>
</organism>
<dbReference type="AlphaFoldDB" id="A0A3P7NEJ4"/>
<dbReference type="EMBL" id="UYRU01083057">
    <property type="protein sequence ID" value="VDN32997.1"/>
    <property type="molecule type" value="Genomic_DNA"/>
</dbReference>
<evidence type="ECO:0000256" key="1">
    <source>
        <dbReference type="SAM" id="MobiDB-lite"/>
    </source>
</evidence>
<keyword evidence="3" id="KW-1185">Reference proteome</keyword>
<dbReference type="Proteomes" id="UP000281553">
    <property type="component" value="Unassembled WGS sequence"/>
</dbReference>
<sequence length="96" mass="10252">MSQPRVSAYTLMPPSLLPPLPLYEDVTSDISPPRFVEVPASPNNATLTSIIPPLQLAVLNDPACNLVPEGPPPIYTSFSGPATEQAEPEQSIDDIL</sequence>
<proteinExistence type="predicted"/>
<name>A0A3P7NEJ4_DIBLA</name>
<accession>A0A3P7NEJ4</accession>
<feature type="compositionally biased region" description="Acidic residues" evidence="1">
    <location>
        <begin position="86"/>
        <end position="96"/>
    </location>
</feature>
<dbReference type="OrthoDB" id="6271748at2759"/>
<protein>
    <submittedName>
        <fullName evidence="2">Uncharacterized protein</fullName>
    </submittedName>
</protein>
<reference evidence="2 3" key="1">
    <citation type="submission" date="2018-11" db="EMBL/GenBank/DDBJ databases">
        <authorList>
            <consortium name="Pathogen Informatics"/>
        </authorList>
    </citation>
    <scope>NUCLEOTIDE SEQUENCE [LARGE SCALE GENOMIC DNA]</scope>
</reference>